<dbReference type="RefSeq" id="WP_156640164.1">
    <property type="nucleotide sequence ID" value="NZ_WOXT01000001.1"/>
</dbReference>
<proteinExistence type="predicted"/>
<reference evidence="3 4" key="1">
    <citation type="submission" date="2019-12" db="EMBL/GenBank/DDBJ databases">
        <authorList>
            <person name="Xu J."/>
        </authorList>
    </citation>
    <scope>NUCLEOTIDE SEQUENCE [LARGE SCALE GENOMIC DNA]</scope>
    <source>
        <strain evidence="3 4">HX-5-24</strain>
    </source>
</reference>
<evidence type="ECO:0000256" key="2">
    <source>
        <dbReference type="SAM" id="SignalP"/>
    </source>
</evidence>
<sequence length="293" mass="30180">MRKTFAITGLALLVAGCSGGSPSAPVANAPQATRSASAAMDVDPRRAALANILTCRDRAFLARSREEQRAALVSIEGVACDTASPGAPNRCAILPSLKVGGADIAWFVIGSPTEDLTPIVLPAPPEALRNAMPAGSGALSPGTDAGDTTVECAMRDGALDKGAISGTVLRGGDKDSAMRVCAFELAQGMPMCIQTAPGQRAFKIDVQRGDYLVLAIPADQHDTRVGYTECDAPFVGESGDAGRNKAARDDDAVCSHELKVVTVRAGETTSGVDPADLRALEEAGDWPQPPPAE</sequence>
<evidence type="ECO:0000313" key="3">
    <source>
        <dbReference type="EMBL" id="MUV13148.1"/>
    </source>
</evidence>
<keyword evidence="2" id="KW-0732">Signal</keyword>
<organism evidence="3 4">
    <name type="scientific">Noviluteimonas gilva</name>
    <dbReference type="NCBI Taxonomy" id="2682097"/>
    <lineage>
        <taxon>Bacteria</taxon>
        <taxon>Pseudomonadati</taxon>
        <taxon>Pseudomonadota</taxon>
        <taxon>Gammaproteobacteria</taxon>
        <taxon>Lysobacterales</taxon>
        <taxon>Lysobacteraceae</taxon>
        <taxon>Noviluteimonas</taxon>
    </lineage>
</organism>
<dbReference type="EMBL" id="WOXT01000001">
    <property type="protein sequence ID" value="MUV13148.1"/>
    <property type="molecule type" value="Genomic_DNA"/>
</dbReference>
<feature type="signal peptide" evidence="2">
    <location>
        <begin position="1"/>
        <end position="23"/>
    </location>
</feature>
<accession>A0A7C9LZT6</accession>
<evidence type="ECO:0000256" key="1">
    <source>
        <dbReference type="SAM" id="MobiDB-lite"/>
    </source>
</evidence>
<protein>
    <submittedName>
        <fullName evidence="3">Uncharacterized protein</fullName>
    </submittedName>
</protein>
<dbReference type="PROSITE" id="PS51257">
    <property type="entry name" value="PROKAR_LIPOPROTEIN"/>
    <property type="match status" value="1"/>
</dbReference>
<evidence type="ECO:0000313" key="4">
    <source>
        <dbReference type="Proteomes" id="UP000479692"/>
    </source>
</evidence>
<feature type="region of interest" description="Disordered" evidence="1">
    <location>
        <begin position="265"/>
        <end position="293"/>
    </location>
</feature>
<dbReference type="Proteomes" id="UP000479692">
    <property type="component" value="Unassembled WGS sequence"/>
</dbReference>
<name>A0A7C9LZT6_9GAMM</name>
<feature type="chain" id="PRO_5028981781" evidence="2">
    <location>
        <begin position="24"/>
        <end position="293"/>
    </location>
</feature>
<keyword evidence="4" id="KW-1185">Reference proteome</keyword>
<dbReference type="AlphaFoldDB" id="A0A7C9LZT6"/>
<gene>
    <name evidence="3" type="ORF">GN331_02900</name>
</gene>
<comment type="caution">
    <text evidence="3">The sequence shown here is derived from an EMBL/GenBank/DDBJ whole genome shotgun (WGS) entry which is preliminary data.</text>
</comment>